<dbReference type="Pfam" id="PF00275">
    <property type="entry name" value="EPSP_synthase"/>
    <property type="match status" value="1"/>
</dbReference>
<evidence type="ECO:0000256" key="8">
    <source>
        <dbReference type="ARBA" id="ARBA00023306"/>
    </source>
</evidence>
<evidence type="ECO:0000259" key="16">
    <source>
        <dbReference type="Pfam" id="PF00275"/>
    </source>
</evidence>
<proteinExistence type="inferred from homology"/>
<dbReference type="InterPro" id="IPR013792">
    <property type="entry name" value="RNA3'P_cycl/enolpyr_Trfase_a/b"/>
</dbReference>
<dbReference type="PANTHER" id="PTHR43783:SF1">
    <property type="entry name" value="UDP-N-ACETYLGLUCOSAMINE 1-CARBOXYVINYLTRANSFERASE"/>
    <property type="match status" value="1"/>
</dbReference>
<keyword evidence="5 17" id="KW-0808">Transferase</keyword>
<evidence type="ECO:0000256" key="1">
    <source>
        <dbReference type="ARBA" id="ARBA00004496"/>
    </source>
</evidence>
<keyword evidence="4" id="KW-0132">Cell division</keyword>
<keyword evidence="18" id="KW-1185">Reference proteome</keyword>
<sequence length="424" mass="45076">MTATLTGTKTFVVTGGNQLTGTIKLSGAKNAALPMIAAACLGEEPTLLDNVPVELRDVKILIQILQESGAAIEVNGSTVSCARGSFPNGSINPIASEIRYSLLLLGLAAALQSELLLPMPGGCKIGDRKYDLHLMGLSKLGATIDETEEGIHISSKGSVGSEIEFYLPTTSGTENIMIAAAIAEGTTTILNANTRPEIMELAKLLNLMGAEVECSNRIVQIKGVKSIRGGVRYAVMPGWDEAVTYIVASTMTGGEICIPDFSLDFIKEDARLLKEIGIDVFEWGGAVYASGKKEKRAFDLFTAPYPGINSDMQPIFAALAFVANGKSTITDLRFTERFKYIDELKKYGGSVHAFGNTAIIEGGRRLQGAEVKATDLRGGASCILTGLVSEGVTIISNVSQIERGYENIVSKLQQLGANIESRIS</sequence>
<comment type="caution">
    <text evidence="17">The sequence shown here is derived from an EMBL/GenBank/DDBJ whole genome shotgun (WGS) entry which is preliminary data.</text>
</comment>
<evidence type="ECO:0000256" key="5">
    <source>
        <dbReference type="ARBA" id="ARBA00022679"/>
    </source>
</evidence>
<keyword evidence="9" id="KW-0961">Cell wall biogenesis/degradation</keyword>
<comment type="subcellular location">
    <subcellularLocation>
        <location evidence="1">Cytoplasm</location>
    </subcellularLocation>
</comment>
<accession>A0ABM9CDS3</accession>
<dbReference type="PANTHER" id="PTHR43783">
    <property type="entry name" value="UDP-N-ACETYLGLUCOSAMINE 1-CARBOXYVINYLTRANSFERASE"/>
    <property type="match status" value="1"/>
</dbReference>
<dbReference type="Proteomes" id="UP000838686">
    <property type="component" value="Unassembled WGS sequence"/>
</dbReference>
<keyword evidence="3" id="KW-0963">Cytoplasm</keyword>
<evidence type="ECO:0000256" key="15">
    <source>
        <dbReference type="ARBA" id="ARBA00047527"/>
    </source>
</evidence>
<keyword evidence="6" id="KW-0133">Cell shape</keyword>
<evidence type="ECO:0000256" key="3">
    <source>
        <dbReference type="ARBA" id="ARBA00022490"/>
    </source>
</evidence>
<protein>
    <recommendedName>
        <fullName evidence="12">UDP-N-acetylglucosamine 1-carboxyvinyltransferase</fullName>
        <ecNumber evidence="11">2.5.1.7</ecNumber>
    </recommendedName>
    <alternativeName>
        <fullName evidence="13">Enoylpyruvate transferase</fullName>
    </alternativeName>
    <alternativeName>
        <fullName evidence="14">UDP-N-acetylglucosamine enolpyruvyl transferase</fullName>
    </alternativeName>
</protein>
<evidence type="ECO:0000256" key="7">
    <source>
        <dbReference type="ARBA" id="ARBA00022984"/>
    </source>
</evidence>
<comment type="catalytic activity">
    <reaction evidence="15">
        <text>phosphoenolpyruvate + UDP-N-acetyl-alpha-D-glucosamine = UDP-N-acetyl-3-O-(1-carboxyvinyl)-alpha-D-glucosamine + phosphate</text>
        <dbReference type="Rhea" id="RHEA:18681"/>
        <dbReference type="ChEBI" id="CHEBI:43474"/>
        <dbReference type="ChEBI" id="CHEBI:57705"/>
        <dbReference type="ChEBI" id="CHEBI:58702"/>
        <dbReference type="ChEBI" id="CHEBI:68483"/>
        <dbReference type="EC" id="2.5.1.7"/>
    </reaction>
</comment>
<dbReference type="SUPFAM" id="SSF55205">
    <property type="entry name" value="EPT/RTPC-like"/>
    <property type="match status" value="1"/>
</dbReference>
<dbReference type="GO" id="GO:0008760">
    <property type="term" value="F:UDP-N-acetylglucosamine 1-carboxyvinyltransferase activity"/>
    <property type="evidence" value="ECO:0007669"/>
    <property type="project" value="UniProtKB-EC"/>
</dbReference>
<keyword evidence="8" id="KW-0131">Cell cycle</keyword>
<dbReference type="EMBL" id="CAKMMF010000018">
    <property type="protein sequence ID" value="CAH1210996.1"/>
    <property type="molecule type" value="Genomic_DNA"/>
</dbReference>
<dbReference type="Gene3D" id="3.65.10.10">
    <property type="entry name" value="Enolpyruvate transferase domain"/>
    <property type="match status" value="2"/>
</dbReference>
<evidence type="ECO:0000256" key="12">
    <source>
        <dbReference type="ARBA" id="ARBA00039754"/>
    </source>
</evidence>
<comment type="similarity">
    <text evidence="10">Belongs to the EPSP synthase family. MurA subfamily.</text>
</comment>
<evidence type="ECO:0000256" key="14">
    <source>
        <dbReference type="ARBA" id="ARBA00042842"/>
    </source>
</evidence>
<evidence type="ECO:0000256" key="4">
    <source>
        <dbReference type="ARBA" id="ARBA00022618"/>
    </source>
</evidence>
<evidence type="ECO:0000256" key="9">
    <source>
        <dbReference type="ARBA" id="ARBA00023316"/>
    </source>
</evidence>
<gene>
    <name evidence="17" type="primary">murA_1</name>
    <name evidence="17" type="ORF">PAECIP111893_03347</name>
</gene>
<organism evidence="17 18">
    <name type="scientific">Paenibacillus plantiphilus</name>
    <dbReference type="NCBI Taxonomy" id="2905650"/>
    <lineage>
        <taxon>Bacteria</taxon>
        <taxon>Bacillati</taxon>
        <taxon>Bacillota</taxon>
        <taxon>Bacilli</taxon>
        <taxon>Bacillales</taxon>
        <taxon>Paenibacillaceae</taxon>
        <taxon>Paenibacillus</taxon>
    </lineage>
</organism>
<dbReference type="InterPro" id="IPR050068">
    <property type="entry name" value="MurA_subfamily"/>
</dbReference>
<dbReference type="InterPro" id="IPR036968">
    <property type="entry name" value="Enolpyruvate_Tfrase_sf"/>
</dbReference>
<keyword evidence="7" id="KW-0573">Peptidoglycan synthesis</keyword>
<evidence type="ECO:0000256" key="10">
    <source>
        <dbReference type="ARBA" id="ARBA00038367"/>
    </source>
</evidence>
<name>A0ABM9CDS3_9BACL</name>
<comment type="pathway">
    <text evidence="2">Cell wall biogenesis; peptidoglycan biosynthesis.</text>
</comment>
<evidence type="ECO:0000256" key="2">
    <source>
        <dbReference type="ARBA" id="ARBA00004752"/>
    </source>
</evidence>
<dbReference type="EC" id="2.5.1.7" evidence="11"/>
<evidence type="ECO:0000256" key="13">
    <source>
        <dbReference type="ARBA" id="ARBA00042443"/>
    </source>
</evidence>
<dbReference type="NCBIfam" id="NF006873">
    <property type="entry name" value="PRK09369.1"/>
    <property type="match status" value="1"/>
</dbReference>
<evidence type="ECO:0000313" key="17">
    <source>
        <dbReference type="EMBL" id="CAH1210996.1"/>
    </source>
</evidence>
<evidence type="ECO:0000313" key="18">
    <source>
        <dbReference type="Proteomes" id="UP000838686"/>
    </source>
</evidence>
<evidence type="ECO:0000256" key="6">
    <source>
        <dbReference type="ARBA" id="ARBA00022960"/>
    </source>
</evidence>
<reference evidence="17" key="1">
    <citation type="submission" date="2022-01" db="EMBL/GenBank/DDBJ databases">
        <authorList>
            <person name="Criscuolo A."/>
        </authorList>
    </citation>
    <scope>NUCLEOTIDE SEQUENCE</scope>
    <source>
        <strain evidence="17">CIP111893</strain>
    </source>
</reference>
<evidence type="ECO:0000256" key="11">
    <source>
        <dbReference type="ARBA" id="ARBA00039108"/>
    </source>
</evidence>
<dbReference type="InterPro" id="IPR001986">
    <property type="entry name" value="Enolpyruvate_Tfrase_dom"/>
</dbReference>
<feature type="domain" description="Enolpyruvate transferase" evidence="16">
    <location>
        <begin position="13"/>
        <end position="412"/>
    </location>
</feature>